<evidence type="ECO:0000313" key="2">
    <source>
        <dbReference type="EMBL" id="OAQ94463.1"/>
    </source>
</evidence>
<reference evidence="1 4" key="3">
    <citation type="submission" date="2016-01" db="EMBL/GenBank/DDBJ databases">
        <title>Biosynthesis of antibiotic leucinostatins and their inhibition on Phytophthora in bio-control Purpureocillium lilacinum.</title>
        <authorList>
            <person name="Wang G."/>
            <person name="Liu Z."/>
            <person name="Lin R."/>
            <person name="Li E."/>
            <person name="Mao Z."/>
            <person name="Ling J."/>
            <person name="Yin W."/>
            <person name="Xie B."/>
        </authorList>
    </citation>
    <scope>NUCLEOTIDE SEQUENCE [LARGE SCALE GENOMIC DNA]</scope>
    <source>
        <strain evidence="1">PLBJ-1</strain>
        <strain evidence="2">PLFJ-1</strain>
    </source>
</reference>
<dbReference type="OMA" id="RARWCIV"/>
<evidence type="ECO:0000313" key="1">
    <source>
        <dbReference type="EMBL" id="OAQ86500.1"/>
    </source>
</evidence>
<sequence length="334" mass="36393">MALTSRISLKGSEPSGPEDYLSTSLGVIFPDDVTNQHGDAEHSLVYASPHLPQPLLLDLADPEGETDRRLFSHYLWNASLLLAELVERDTLGVPDADQGDGGDEAGVGLGEGVSFDVRGKAIVELGAGTALPSMMAGLLGAERVVVTDYPAPTVIQTLRENIARNIQPSLAPTGGEQAVTPPAKVLVTGHSWGELPADDAFLAANRHAFDRVFVADCLWMPWQHENLHRSIDHFLRRRPGGGNNDNDDDDGSSAAAAAAAAARCWVVAGFHTGREKMRGFFEDAALARAGLEVERIWERDCDGREREWSWDREDDVTVRKRWLVIAVLKRKDTT</sequence>
<evidence type="ECO:0000313" key="4">
    <source>
        <dbReference type="Proteomes" id="UP000078240"/>
    </source>
</evidence>
<dbReference type="KEGG" id="plj:28882706"/>
<keyword evidence="1" id="KW-0489">Methyltransferase</keyword>
<dbReference type="AlphaFoldDB" id="A0A179HA59"/>
<name>A0A179HA59_PURLI</name>
<dbReference type="OrthoDB" id="2106152at2759"/>
<dbReference type="Pfam" id="PF10294">
    <property type="entry name" value="Methyltransf_16"/>
    <property type="match status" value="1"/>
</dbReference>
<organism evidence="1 4">
    <name type="scientific">Purpureocillium lilacinum</name>
    <name type="common">Paecilomyces lilacinus</name>
    <dbReference type="NCBI Taxonomy" id="33203"/>
    <lineage>
        <taxon>Eukaryota</taxon>
        <taxon>Fungi</taxon>
        <taxon>Dikarya</taxon>
        <taxon>Ascomycota</taxon>
        <taxon>Pezizomycotina</taxon>
        <taxon>Sordariomycetes</taxon>
        <taxon>Hypocreomycetidae</taxon>
        <taxon>Hypocreales</taxon>
        <taxon>Ophiocordycipitaceae</taxon>
        <taxon>Purpureocillium</taxon>
    </lineage>
</organism>
<evidence type="ECO:0000313" key="5">
    <source>
        <dbReference type="Proteomes" id="UP000245956"/>
    </source>
</evidence>
<keyword evidence="1" id="KW-0808">Transferase</keyword>
<protein>
    <submittedName>
        <fullName evidence="1">Nicotinamide N-methyltransferase</fullName>
    </submittedName>
</protein>
<dbReference type="SUPFAM" id="SSF53335">
    <property type="entry name" value="S-adenosyl-L-methionine-dependent methyltransferases"/>
    <property type="match status" value="1"/>
</dbReference>
<dbReference type="PANTHER" id="PTHR14614">
    <property type="entry name" value="HEPATOCELLULAR CARCINOMA-ASSOCIATED ANTIGEN"/>
    <property type="match status" value="1"/>
</dbReference>
<dbReference type="PANTHER" id="PTHR14614:SF104">
    <property type="entry name" value="N-METHYLTRANSFERASE, PUTATIVE (AFU_ORTHOLOGUE AFUA_1G17750)-RELATED"/>
    <property type="match status" value="1"/>
</dbReference>
<dbReference type="Proteomes" id="UP000078240">
    <property type="component" value="Unassembled WGS sequence"/>
</dbReference>
<dbReference type="GeneID" id="28882706"/>
<dbReference type="InterPro" id="IPR029063">
    <property type="entry name" value="SAM-dependent_MTases_sf"/>
</dbReference>
<evidence type="ECO:0000313" key="3">
    <source>
        <dbReference type="EMBL" id="PWI70970.1"/>
    </source>
</evidence>
<comment type="caution">
    <text evidence="1">The sequence shown here is derived from an EMBL/GenBank/DDBJ whole genome shotgun (WGS) entry which is preliminary data.</text>
</comment>
<dbReference type="EMBL" id="LCWV01000008">
    <property type="protein sequence ID" value="PWI70970.1"/>
    <property type="molecule type" value="Genomic_DNA"/>
</dbReference>
<reference evidence="3 5" key="2">
    <citation type="journal article" date="2016" name="Front. Microbiol.">
        <title>Genome and transcriptome sequences reveal the specific parasitism of the nematophagous Purpureocillium lilacinum 36-1.</title>
        <authorList>
            <person name="Xie J."/>
            <person name="Li S."/>
            <person name="Mo C."/>
            <person name="Xiao X."/>
            <person name="Peng D."/>
            <person name="Wang G."/>
            <person name="Xiao Y."/>
        </authorList>
    </citation>
    <scope>NUCLEOTIDE SEQUENCE [LARGE SCALE GENOMIC DNA]</scope>
    <source>
        <strain evidence="3 5">36-1</strain>
    </source>
</reference>
<dbReference type="RefSeq" id="XP_018183182.1">
    <property type="nucleotide sequence ID" value="XM_018317657.1"/>
</dbReference>
<reference evidence="3" key="1">
    <citation type="submission" date="2015-05" db="EMBL/GenBank/DDBJ databases">
        <authorList>
            <person name="Wang D.B."/>
            <person name="Wang M."/>
        </authorList>
    </citation>
    <scope>NUCLEOTIDE SEQUENCE</scope>
    <source>
        <strain evidence="3">36-1</strain>
    </source>
</reference>
<dbReference type="EMBL" id="LSBH01000001">
    <property type="protein sequence ID" value="OAQ86500.1"/>
    <property type="molecule type" value="Genomic_DNA"/>
</dbReference>
<dbReference type="GO" id="GO:0032259">
    <property type="term" value="P:methylation"/>
    <property type="evidence" value="ECO:0007669"/>
    <property type="project" value="UniProtKB-KW"/>
</dbReference>
<accession>A0A179HA59</accession>
<dbReference type="GO" id="GO:0008757">
    <property type="term" value="F:S-adenosylmethionine-dependent methyltransferase activity"/>
    <property type="evidence" value="ECO:0007669"/>
    <property type="project" value="UniProtKB-ARBA"/>
</dbReference>
<proteinExistence type="predicted"/>
<dbReference type="InterPro" id="IPR019410">
    <property type="entry name" value="Methyltransf_16"/>
</dbReference>
<dbReference type="Proteomes" id="UP000078340">
    <property type="component" value="Unassembled WGS sequence"/>
</dbReference>
<dbReference type="Gene3D" id="3.40.50.150">
    <property type="entry name" value="Vaccinia Virus protein VP39"/>
    <property type="match status" value="1"/>
</dbReference>
<dbReference type="Proteomes" id="UP000245956">
    <property type="component" value="Unassembled WGS sequence"/>
</dbReference>
<dbReference type="EMBL" id="LSBI01000001">
    <property type="protein sequence ID" value="OAQ94463.1"/>
    <property type="molecule type" value="Genomic_DNA"/>
</dbReference>
<gene>
    <name evidence="3" type="ORF">PCL_12338</name>
    <name evidence="1" type="ORF">VFPBJ_00540</name>
    <name evidence="2" type="ORF">VFPFJ_00572</name>
</gene>
<dbReference type="GO" id="GO:0005737">
    <property type="term" value="C:cytoplasm"/>
    <property type="evidence" value="ECO:0007669"/>
    <property type="project" value="TreeGrafter"/>
</dbReference>